<dbReference type="EMBL" id="VYDA01000155">
    <property type="protein sequence ID" value="MYH60959.1"/>
    <property type="molecule type" value="Genomic_DNA"/>
</dbReference>
<feature type="domain" description="Peptidase M16 C-terminal" evidence="11">
    <location>
        <begin position="783"/>
        <end position="954"/>
    </location>
</feature>
<evidence type="ECO:0000256" key="5">
    <source>
        <dbReference type="ARBA" id="ARBA00022833"/>
    </source>
</evidence>
<evidence type="ECO:0000256" key="9">
    <source>
        <dbReference type="SAM" id="MobiDB-lite"/>
    </source>
</evidence>
<dbReference type="InterPro" id="IPR011249">
    <property type="entry name" value="Metalloenz_LuxS/M16"/>
</dbReference>
<dbReference type="GO" id="GO:0004222">
    <property type="term" value="F:metalloendopeptidase activity"/>
    <property type="evidence" value="ECO:0007669"/>
    <property type="project" value="InterPro"/>
</dbReference>
<evidence type="ECO:0000256" key="8">
    <source>
        <dbReference type="SAM" id="Coils"/>
    </source>
</evidence>
<comment type="similarity">
    <text evidence="1 7">Belongs to the peptidase M16 family.</text>
</comment>
<dbReference type="AlphaFoldDB" id="A0A6B1FWG3"/>
<feature type="region of interest" description="Disordered" evidence="9">
    <location>
        <begin position="75"/>
        <end position="102"/>
    </location>
</feature>
<comment type="caution">
    <text evidence="12">The sequence shown here is derived from an EMBL/GenBank/DDBJ whole genome shotgun (WGS) entry which is preliminary data.</text>
</comment>
<feature type="domain" description="Peptidase M16 N-terminal" evidence="10">
    <location>
        <begin position="140"/>
        <end position="265"/>
    </location>
</feature>
<name>A0A6B1FWG3_9CHLR</name>
<keyword evidence="8" id="KW-0175">Coiled coil</keyword>
<dbReference type="PANTHER" id="PTHR43690">
    <property type="entry name" value="NARDILYSIN"/>
    <property type="match status" value="1"/>
</dbReference>
<organism evidence="12">
    <name type="scientific">Caldilineaceae bacterium SB0675_bin_29</name>
    <dbReference type="NCBI Taxonomy" id="2605266"/>
    <lineage>
        <taxon>Bacteria</taxon>
        <taxon>Bacillati</taxon>
        <taxon>Chloroflexota</taxon>
        <taxon>Caldilineae</taxon>
        <taxon>Caldilineales</taxon>
        <taxon>Caldilineaceae</taxon>
    </lineage>
</organism>
<evidence type="ECO:0000256" key="3">
    <source>
        <dbReference type="ARBA" id="ARBA00022723"/>
    </source>
</evidence>
<reference evidence="12" key="1">
    <citation type="submission" date="2019-09" db="EMBL/GenBank/DDBJ databases">
        <title>Characterisation of the sponge microbiome using genome-centric metagenomics.</title>
        <authorList>
            <person name="Engelberts J.P."/>
            <person name="Robbins S.J."/>
            <person name="De Goeij J.M."/>
            <person name="Aranda M."/>
            <person name="Bell S.C."/>
            <person name="Webster N.S."/>
        </authorList>
    </citation>
    <scope>NUCLEOTIDE SEQUENCE</scope>
    <source>
        <strain evidence="12">SB0675_bin_29</strain>
    </source>
</reference>
<dbReference type="PANTHER" id="PTHR43690:SF34">
    <property type="entry name" value="ZINC PROTEASE PQQL-LIKE"/>
    <property type="match status" value="1"/>
</dbReference>
<keyword evidence="4" id="KW-0378">Hydrolase</keyword>
<evidence type="ECO:0000256" key="1">
    <source>
        <dbReference type="ARBA" id="ARBA00007261"/>
    </source>
</evidence>
<keyword evidence="6" id="KW-0482">Metalloprotease</keyword>
<dbReference type="InterPro" id="IPR001431">
    <property type="entry name" value="Pept_M16_Zn_BS"/>
</dbReference>
<evidence type="ECO:0000259" key="11">
    <source>
        <dbReference type="Pfam" id="PF05193"/>
    </source>
</evidence>
<evidence type="ECO:0000256" key="6">
    <source>
        <dbReference type="ARBA" id="ARBA00023049"/>
    </source>
</evidence>
<evidence type="ECO:0000256" key="7">
    <source>
        <dbReference type="RuleBase" id="RU004447"/>
    </source>
</evidence>
<sequence length="1030" mass="115333">MFTIGAYIGKGGCELLTIEEIKESSMKNAETNHPVGSTRTKGRRRITGLGPRNLKILVALLALIALLASACEGMEPPPASSAETTESGTEQAASPGEESEPEQAFLDLDSETLDMNAPIALDPSIRKEQLDNGLTYYIRHNTEPANRATLMLVINAGSIQEDEDQLGLAHFLEHMMFNGTERFPKQALIDYFETVGMSFGPDVNAYTSFDETVYFLEFPTDDEEIISTTFQVAEDWASRATVSEEEVESERGVILEEERLRDQNASGRLNKQLFPLLLGESRYTDRMPIGDMEIVQNTPAETLRRFYRDWYRPDLMAVIVVGDINVDSIEAKITEHFGSLEAPEPARPRISYSLPEYEDTGYLILTDPEFPVTIAQIIYRQAAPDLNSAGVFRDRLIGNLFYKMLNFRLDDLTREADSPFLGAFVSEGQLVRGNNYQVVGVQVRQGEALSSLDAALTEVERVRRHGFTAAEVERAKSEILNNYERLFNDRENLRNHSLASEYSRNYLENEAVPGIEVEFKLVDRLLQGISRDDVNQRAELYVGGSNRSVFVVGPERDADSLPNEAELAAVISDVGTKEVEPYQDIEAVTALLTEIPEPAGILSRQTDETYNITELTLANGARVVLKPTTFKEEEILFSATSPGGSSLVSDEDYPEADFIDSIVSQSAVGDVSYAALQRLLADKSVTVSPYIGELDEGFHGYSGQEYIETLFQLIYLYGTQPNADDDAFATLKDQYTESLRNRELDPRSALTDAFIEARFGDSVRRNVSTLEIIDTLDLERAFAIYQERFADFSDFTFVFVGNFDLEQMVDWSQRYLGNLPSLGRSETWQDVAPDPPSGIVEVPVYRGQDEQSLTTILFTGPSEDTLDKRLHLRMLETIVDILMREELREALGGVYAYGASASMEPDPDGLYEISMYFGSDPARVQELVDALFGLISDVQGNGPREDLMEKARAQIVRQREEQLEQNNYWLRILEYWASEDGVDLANFVDLEVVKSRTDAVAPEAVQAAAVSFLPLDRYILVSLYPEDFEE</sequence>
<feature type="coiled-coil region" evidence="8">
    <location>
        <begin position="469"/>
        <end position="496"/>
    </location>
</feature>
<dbReference type="SUPFAM" id="SSF63411">
    <property type="entry name" value="LuxS/MPP-like metallohydrolase"/>
    <property type="match status" value="4"/>
</dbReference>
<dbReference type="InterPro" id="IPR007863">
    <property type="entry name" value="Peptidase_M16_C"/>
</dbReference>
<gene>
    <name evidence="12" type="ORF">F4148_04100</name>
</gene>
<dbReference type="Pfam" id="PF00675">
    <property type="entry name" value="Peptidase_M16"/>
    <property type="match status" value="1"/>
</dbReference>
<dbReference type="Pfam" id="PF05193">
    <property type="entry name" value="Peptidase_M16_C"/>
    <property type="match status" value="2"/>
</dbReference>
<evidence type="ECO:0000256" key="4">
    <source>
        <dbReference type="ARBA" id="ARBA00022801"/>
    </source>
</evidence>
<accession>A0A6B1FWG3</accession>
<evidence type="ECO:0000256" key="2">
    <source>
        <dbReference type="ARBA" id="ARBA00022670"/>
    </source>
</evidence>
<dbReference type="PROSITE" id="PS00143">
    <property type="entry name" value="INSULINASE"/>
    <property type="match status" value="1"/>
</dbReference>
<proteinExistence type="inferred from homology"/>
<feature type="domain" description="Peptidase M16 C-terminal" evidence="11">
    <location>
        <begin position="300"/>
        <end position="477"/>
    </location>
</feature>
<dbReference type="GO" id="GO:0046872">
    <property type="term" value="F:metal ion binding"/>
    <property type="evidence" value="ECO:0007669"/>
    <property type="project" value="UniProtKB-KW"/>
</dbReference>
<keyword evidence="2" id="KW-0645">Protease</keyword>
<dbReference type="GO" id="GO:0006508">
    <property type="term" value="P:proteolysis"/>
    <property type="evidence" value="ECO:0007669"/>
    <property type="project" value="UniProtKB-KW"/>
</dbReference>
<evidence type="ECO:0000259" key="10">
    <source>
        <dbReference type="Pfam" id="PF00675"/>
    </source>
</evidence>
<keyword evidence="3" id="KW-0479">Metal-binding</keyword>
<evidence type="ECO:0000313" key="12">
    <source>
        <dbReference type="EMBL" id="MYH60959.1"/>
    </source>
</evidence>
<dbReference type="InterPro" id="IPR011765">
    <property type="entry name" value="Pept_M16_N"/>
</dbReference>
<feature type="compositionally biased region" description="Polar residues" evidence="9">
    <location>
        <begin position="81"/>
        <end position="92"/>
    </location>
</feature>
<dbReference type="InterPro" id="IPR050626">
    <property type="entry name" value="Peptidase_M16"/>
</dbReference>
<keyword evidence="5" id="KW-0862">Zinc</keyword>
<protein>
    <submittedName>
        <fullName evidence="12">Insulinase family protein</fullName>
    </submittedName>
</protein>
<dbReference type="Gene3D" id="3.30.830.10">
    <property type="entry name" value="Metalloenzyme, LuxS/M16 peptidase-like"/>
    <property type="match status" value="4"/>
</dbReference>